<evidence type="ECO:0000256" key="1">
    <source>
        <dbReference type="ARBA" id="ARBA00022679"/>
    </source>
</evidence>
<evidence type="ECO:0000259" key="7">
    <source>
        <dbReference type="Pfam" id="PF12555"/>
    </source>
</evidence>
<dbReference type="Pfam" id="PF12555">
    <property type="entry name" value="SteA-like_C"/>
    <property type="match status" value="1"/>
</dbReference>
<dbReference type="NCBIfam" id="NF040608">
    <property type="entry name" value="division_SteA"/>
    <property type="match status" value="1"/>
</dbReference>
<keyword evidence="4" id="KW-0067">ATP-binding</keyword>
<proteinExistence type="predicted"/>
<comment type="caution">
    <text evidence="8">The sequence shown here is derived from an EMBL/GenBank/DDBJ whole genome shotgun (WGS) entry which is preliminary data.</text>
</comment>
<dbReference type="InterPro" id="IPR047795">
    <property type="entry name" value="Put_SteA-like"/>
</dbReference>
<keyword evidence="3 8" id="KW-0418">Kinase</keyword>
<sequence>MLSVKGIARVDKKTKHLVQRLEPGNIAIINHQDLDEVCAEALAKAKVKMVVNAAQSISGKYPNQGPMVLAEAGILILDNVGEEVMAQVEEGAEVEISGNRIRAANGWVGSGTLLTKDEIARKMEETKKNLGSVLSDFVQNTLEWAQQEQQLVLGKLPIPETTVDFTGRHTLIVVRGQNYKEDLLAIKSYIEEVRPVLIGVDGGADALREFGYCPDIIIGDMDSISDDTLRCGAEIIVHAYPDGRAPGLARVQKLGLDAKTFPAPGTSEDIAMLLAYEKGTELIVAVGTHSNMIDFLEKGRKGMASTFLVRLKVGSILVDARGVNKLYRRSIKFKHLAFIVLAALIPFAVVAVISPTTSQFIRLVWIKMRLVFGL</sequence>
<organism evidence="8 9">
    <name type="scientific">Thermincola ferriacetica</name>
    <dbReference type="NCBI Taxonomy" id="281456"/>
    <lineage>
        <taxon>Bacteria</taxon>
        <taxon>Bacillati</taxon>
        <taxon>Bacillota</taxon>
        <taxon>Clostridia</taxon>
        <taxon>Eubacteriales</taxon>
        <taxon>Thermincolaceae</taxon>
        <taxon>Thermincola</taxon>
    </lineage>
</organism>
<gene>
    <name evidence="8" type="ORF">Tfer_0425</name>
</gene>
<dbReference type="GO" id="GO:0009229">
    <property type="term" value="P:thiamine diphosphate biosynthetic process"/>
    <property type="evidence" value="ECO:0007669"/>
    <property type="project" value="InterPro"/>
</dbReference>
<feature type="domain" description="Thiamin pyrophosphokinase catalytic" evidence="6">
    <location>
        <begin position="195"/>
        <end position="230"/>
    </location>
</feature>
<dbReference type="EMBL" id="LGTE01000002">
    <property type="protein sequence ID" value="KNZ70746.1"/>
    <property type="molecule type" value="Genomic_DNA"/>
</dbReference>
<dbReference type="InterPro" id="IPR036759">
    <property type="entry name" value="TPK_catalytic_sf"/>
</dbReference>
<dbReference type="AlphaFoldDB" id="A0A0L6W5K3"/>
<reference evidence="9" key="1">
    <citation type="submission" date="2015-07" db="EMBL/GenBank/DDBJ databases">
        <title>Complete Genome of Thermincola ferriacetica strain Z-0001T.</title>
        <authorList>
            <person name="Lusk B."/>
            <person name="Badalamenti J.P."/>
            <person name="Parameswaran P."/>
            <person name="Bond D.R."/>
            <person name="Torres C.I."/>
        </authorList>
    </citation>
    <scope>NUCLEOTIDE SEQUENCE [LARGE SCALE GENOMIC DNA]</scope>
    <source>
        <strain evidence="9">Z-0001</strain>
    </source>
</reference>
<evidence type="ECO:0000256" key="4">
    <source>
        <dbReference type="ARBA" id="ARBA00022840"/>
    </source>
</evidence>
<dbReference type="GO" id="GO:0005524">
    <property type="term" value="F:ATP binding"/>
    <property type="evidence" value="ECO:0007669"/>
    <property type="project" value="UniProtKB-KW"/>
</dbReference>
<evidence type="ECO:0000256" key="3">
    <source>
        <dbReference type="ARBA" id="ARBA00022777"/>
    </source>
</evidence>
<keyword evidence="5" id="KW-1133">Transmembrane helix</keyword>
<dbReference type="InterPro" id="IPR022215">
    <property type="entry name" value="SteA-like_C"/>
</dbReference>
<dbReference type="GO" id="GO:0016301">
    <property type="term" value="F:kinase activity"/>
    <property type="evidence" value="ECO:0007669"/>
    <property type="project" value="UniProtKB-KW"/>
</dbReference>
<protein>
    <submittedName>
        <fullName evidence="8">Thiamin pyrophosphokinase catalytic region</fullName>
    </submittedName>
</protein>
<feature type="transmembrane region" description="Helical" evidence="5">
    <location>
        <begin position="335"/>
        <end position="354"/>
    </location>
</feature>
<feature type="domain" description="SteA-like C-terminal" evidence="7">
    <location>
        <begin position="321"/>
        <end position="372"/>
    </location>
</feature>
<accession>A0A0L6W5K3</accession>
<keyword evidence="5" id="KW-0812">Transmembrane</keyword>
<dbReference type="InterPro" id="IPR007371">
    <property type="entry name" value="TPK_catalytic"/>
</dbReference>
<evidence type="ECO:0000313" key="9">
    <source>
        <dbReference type="Proteomes" id="UP000037175"/>
    </source>
</evidence>
<dbReference type="GO" id="GO:0004788">
    <property type="term" value="F:thiamine diphosphokinase activity"/>
    <property type="evidence" value="ECO:0007669"/>
    <property type="project" value="InterPro"/>
</dbReference>
<name>A0A0L6W5K3_9FIRM</name>
<keyword evidence="2" id="KW-0547">Nucleotide-binding</keyword>
<dbReference type="Proteomes" id="UP000037175">
    <property type="component" value="Unassembled WGS sequence"/>
</dbReference>
<dbReference type="Gene3D" id="3.40.50.10240">
    <property type="entry name" value="Thiamin pyrophosphokinase, catalytic domain"/>
    <property type="match status" value="1"/>
</dbReference>
<evidence type="ECO:0000256" key="5">
    <source>
        <dbReference type="SAM" id="Phobius"/>
    </source>
</evidence>
<dbReference type="PATRIC" id="fig|281456.6.peg.451"/>
<dbReference type="SUPFAM" id="SSF63999">
    <property type="entry name" value="Thiamin pyrophosphokinase, catalytic domain"/>
    <property type="match status" value="1"/>
</dbReference>
<keyword evidence="1" id="KW-0808">Transferase</keyword>
<evidence type="ECO:0000313" key="8">
    <source>
        <dbReference type="EMBL" id="KNZ70746.1"/>
    </source>
</evidence>
<evidence type="ECO:0000259" key="6">
    <source>
        <dbReference type="Pfam" id="PF04263"/>
    </source>
</evidence>
<evidence type="ECO:0000256" key="2">
    <source>
        <dbReference type="ARBA" id="ARBA00022741"/>
    </source>
</evidence>
<keyword evidence="9" id="KW-1185">Reference proteome</keyword>
<dbReference type="Pfam" id="PF04263">
    <property type="entry name" value="TPK_catalytic"/>
    <property type="match status" value="1"/>
</dbReference>
<keyword evidence="5" id="KW-0472">Membrane</keyword>